<dbReference type="InterPro" id="IPR033468">
    <property type="entry name" value="Metaxin_GST"/>
</dbReference>
<feature type="domain" description="Metaxin glutathione S-transferase" evidence="1">
    <location>
        <begin position="169"/>
        <end position="229"/>
    </location>
</feature>
<dbReference type="InterPro" id="IPR050931">
    <property type="entry name" value="Mito_Protein_Transport_Metaxin"/>
</dbReference>
<dbReference type="Pfam" id="PF17171">
    <property type="entry name" value="GST_C_6"/>
    <property type="match status" value="1"/>
</dbReference>
<dbReference type="CDD" id="cd03193">
    <property type="entry name" value="GST_C_Metaxin"/>
    <property type="match status" value="1"/>
</dbReference>
<dbReference type="SUPFAM" id="SSF52833">
    <property type="entry name" value="Thioredoxin-like"/>
    <property type="match status" value="1"/>
</dbReference>
<proteinExistence type="predicted"/>
<dbReference type="Proteomes" id="UP001556220">
    <property type="component" value="Unassembled WGS sequence"/>
</dbReference>
<gene>
    <name evidence="3" type="ORF">ABQJ54_14320</name>
</gene>
<name>A0ABV3QHB4_9GAMM</name>
<sequence>MTTPQITLYGCAPAFDLPDPSPFVTKTEVQLQMAHLPYHKVFAIPPEAPKGKLPWIDDAGEVVCDSTFIRAHLERKHGVDLDAGLDARQRAEAWAVERLVEDHLYWAMVWFRWVDAANFAKGPAHFVDRAPEAVRERLREDMQAAKQNELHAQGIGRHTREQIAALGTRSIDALAVLLGERDHLFGDRPHAVDAVAFGVLAAILTPFFDTPLREAARRHPNLVAYVARMMQVYYPTHAWPQPQAAAA</sequence>
<accession>A0ABV3QHB4</accession>
<reference evidence="3 4" key="1">
    <citation type="submission" date="2024-06" db="EMBL/GenBank/DDBJ databases">
        <authorList>
            <person name="Woo H."/>
        </authorList>
    </citation>
    <scope>NUCLEOTIDE SEQUENCE [LARGE SCALE GENOMIC DNA]</scope>
    <source>
        <strain evidence="3 4">Si-c</strain>
    </source>
</reference>
<comment type="caution">
    <text evidence="3">The sequence shown here is derived from an EMBL/GenBank/DDBJ whole genome shotgun (WGS) entry which is preliminary data.</text>
</comment>
<organism evidence="3 4">
    <name type="scientific">Rhodanobacter lycopersici</name>
    <dbReference type="NCBI Taxonomy" id="3162487"/>
    <lineage>
        <taxon>Bacteria</taxon>
        <taxon>Pseudomonadati</taxon>
        <taxon>Pseudomonadota</taxon>
        <taxon>Gammaproteobacteria</taxon>
        <taxon>Lysobacterales</taxon>
        <taxon>Rhodanobacteraceae</taxon>
        <taxon>Rhodanobacter</taxon>
    </lineage>
</organism>
<feature type="domain" description="Thioredoxin-like fold" evidence="2">
    <location>
        <begin position="22"/>
        <end position="118"/>
    </location>
</feature>
<evidence type="ECO:0000259" key="1">
    <source>
        <dbReference type="Pfam" id="PF17171"/>
    </source>
</evidence>
<dbReference type="InterPro" id="IPR040079">
    <property type="entry name" value="Glutathione_S-Trfase"/>
</dbReference>
<evidence type="ECO:0000313" key="3">
    <source>
        <dbReference type="EMBL" id="MEW9572929.1"/>
    </source>
</evidence>
<dbReference type="SUPFAM" id="SSF47616">
    <property type="entry name" value="GST C-terminal domain-like"/>
    <property type="match status" value="1"/>
</dbReference>
<protein>
    <submittedName>
        <fullName evidence="3">Glutathione S-transferase family protein</fullName>
    </submittedName>
</protein>
<evidence type="ECO:0000313" key="4">
    <source>
        <dbReference type="Proteomes" id="UP001556220"/>
    </source>
</evidence>
<dbReference type="Gene3D" id="3.40.30.10">
    <property type="entry name" value="Glutaredoxin"/>
    <property type="match status" value="1"/>
</dbReference>
<dbReference type="EMBL" id="JBFOHK010000004">
    <property type="protein sequence ID" value="MEW9572929.1"/>
    <property type="molecule type" value="Genomic_DNA"/>
</dbReference>
<dbReference type="RefSeq" id="WP_367854992.1">
    <property type="nucleotide sequence ID" value="NZ_JBFOHK010000004.1"/>
</dbReference>
<dbReference type="PANTHER" id="PTHR12289:SF41">
    <property type="entry name" value="FAILED AXON CONNECTIONS-RELATED"/>
    <property type="match status" value="1"/>
</dbReference>
<dbReference type="InterPro" id="IPR036249">
    <property type="entry name" value="Thioredoxin-like_sf"/>
</dbReference>
<keyword evidence="4" id="KW-1185">Reference proteome</keyword>
<dbReference type="SFLD" id="SFLDS00019">
    <property type="entry name" value="Glutathione_Transferase_(cytos"/>
    <property type="match status" value="1"/>
</dbReference>
<dbReference type="InterPro" id="IPR036282">
    <property type="entry name" value="Glutathione-S-Trfase_C_sf"/>
</dbReference>
<dbReference type="SFLD" id="SFLDG01180">
    <property type="entry name" value="SUF1"/>
    <property type="match status" value="1"/>
</dbReference>
<dbReference type="PANTHER" id="PTHR12289">
    <property type="entry name" value="METAXIN RELATED"/>
    <property type="match status" value="1"/>
</dbReference>
<dbReference type="Pfam" id="PF17172">
    <property type="entry name" value="GST_N_4"/>
    <property type="match status" value="1"/>
</dbReference>
<evidence type="ECO:0000259" key="2">
    <source>
        <dbReference type="Pfam" id="PF17172"/>
    </source>
</evidence>
<dbReference type="CDD" id="cd03080">
    <property type="entry name" value="GST_N_Metaxin_like"/>
    <property type="match status" value="1"/>
</dbReference>
<dbReference type="Gene3D" id="1.20.1050.10">
    <property type="match status" value="1"/>
</dbReference>
<dbReference type="SFLD" id="SFLDG01200">
    <property type="entry name" value="SUF1.1"/>
    <property type="match status" value="1"/>
</dbReference>
<dbReference type="InterPro" id="IPR026928">
    <property type="entry name" value="FAX/IsoI-like"/>
</dbReference>
<dbReference type="InterPro" id="IPR012336">
    <property type="entry name" value="Thioredoxin-like_fold"/>
</dbReference>